<dbReference type="GeneID" id="9461630"/>
<dbReference type="EMBL" id="DS028147">
    <property type="protein sequence ID" value="EEY61961.1"/>
    <property type="molecule type" value="Genomic_DNA"/>
</dbReference>
<evidence type="ECO:0000313" key="2">
    <source>
        <dbReference type="Proteomes" id="UP000006643"/>
    </source>
</evidence>
<organism evidence="1 2">
    <name type="scientific">Phytophthora infestans (strain T30-4)</name>
    <name type="common">Potato late blight agent</name>
    <dbReference type="NCBI Taxonomy" id="403677"/>
    <lineage>
        <taxon>Eukaryota</taxon>
        <taxon>Sar</taxon>
        <taxon>Stramenopiles</taxon>
        <taxon>Oomycota</taxon>
        <taxon>Peronosporomycetes</taxon>
        <taxon>Peronosporales</taxon>
        <taxon>Peronosporaceae</taxon>
        <taxon>Phytophthora</taxon>
    </lineage>
</organism>
<keyword evidence="2" id="KW-1185">Reference proteome</keyword>
<reference evidence="2" key="1">
    <citation type="journal article" date="2009" name="Nature">
        <title>Genome sequence and analysis of the Irish potato famine pathogen Phytophthora infestans.</title>
        <authorList>
            <consortium name="The Broad Institute Genome Sequencing Platform"/>
            <person name="Haas B.J."/>
            <person name="Kamoun S."/>
            <person name="Zody M.C."/>
            <person name="Jiang R.H."/>
            <person name="Handsaker R.E."/>
            <person name="Cano L.M."/>
            <person name="Grabherr M."/>
            <person name="Kodira C.D."/>
            <person name="Raffaele S."/>
            <person name="Torto-Alalibo T."/>
            <person name="Bozkurt T.O."/>
            <person name="Ah-Fong A.M."/>
            <person name="Alvarado L."/>
            <person name="Anderson V.L."/>
            <person name="Armstrong M.R."/>
            <person name="Avrova A."/>
            <person name="Baxter L."/>
            <person name="Beynon J."/>
            <person name="Boevink P.C."/>
            <person name="Bollmann S.R."/>
            <person name="Bos J.I."/>
            <person name="Bulone V."/>
            <person name="Cai G."/>
            <person name="Cakir C."/>
            <person name="Carrington J.C."/>
            <person name="Chawner M."/>
            <person name="Conti L."/>
            <person name="Costanzo S."/>
            <person name="Ewan R."/>
            <person name="Fahlgren N."/>
            <person name="Fischbach M.A."/>
            <person name="Fugelstad J."/>
            <person name="Gilroy E.M."/>
            <person name="Gnerre S."/>
            <person name="Green P.J."/>
            <person name="Grenville-Briggs L.J."/>
            <person name="Griffith J."/>
            <person name="Grunwald N.J."/>
            <person name="Horn K."/>
            <person name="Horner N.R."/>
            <person name="Hu C.H."/>
            <person name="Huitema E."/>
            <person name="Jeong D.H."/>
            <person name="Jones A.M."/>
            <person name="Jones J.D."/>
            <person name="Jones R.W."/>
            <person name="Karlsson E.K."/>
            <person name="Kunjeti S.G."/>
            <person name="Lamour K."/>
            <person name="Liu Z."/>
            <person name="Ma L."/>
            <person name="Maclean D."/>
            <person name="Chibucos M.C."/>
            <person name="McDonald H."/>
            <person name="McWalters J."/>
            <person name="Meijer H.J."/>
            <person name="Morgan W."/>
            <person name="Morris P.F."/>
            <person name="Munro C.A."/>
            <person name="O'Neill K."/>
            <person name="Ospina-Giraldo M."/>
            <person name="Pinzon A."/>
            <person name="Pritchard L."/>
            <person name="Ramsahoye B."/>
            <person name="Ren Q."/>
            <person name="Restrepo S."/>
            <person name="Roy S."/>
            <person name="Sadanandom A."/>
            <person name="Savidor A."/>
            <person name="Schornack S."/>
            <person name="Schwartz D.C."/>
            <person name="Schumann U.D."/>
            <person name="Schwessinger B."/>
            <person name="Seyer L."/>
            <person name="Sharpe T."/>
            <person name="Silvar C."/>
            <person name="Song J."/>
            <person name="Studholme D.J."/>
            <person name="Sykes S."/>
            <person name="Thines M."/>
            <person name="van de Vondervoort P.J."/>
            <person name="Phuntumart V."/>
            <person name="Wawra S."/>
            <person name="Weide R."/>
            <person name="Win J."/>
            <person name="Young C."/>
            <person name="Zhou S."/>
            <person name="Fry W."/>
            <person name="Meyers B.C."/>
            <person name="van West P."/>
            <person name="Ristaino J."/>
            <person name="Govers F."/>
            <person name="Birch P.R."/>
            <person name="Whisson S.C."/>
            <person name="Judelson H.S."/>
            <person name="Nusbaum C."/>
        </authorList>
    </citation>
    <scope>NUCLEOTIDE SEQUENCE [LARGE SCALE GENOMIC DNA]</scope>
    <source>
        <strain evidence="2">T30-4</strain>
    </source>
</reference>
<gene>
    <name evidence="1" type="ORF">PITG_13938</name>
</gene>
<dbReference type="AlphaFoldDB" id="D0NN54"/>
<dbReference type="KEGG" id="pif:PITG_13938"/>
<accession>D0NN54</accession>
<proteinExistence type="predicted"/>
<dbReference type="InParanoid" id="D0NN54"/>
<dbReference type="VEuPathDB" id="FungiDB:PITG_13938"/>
<name>D0NN54_PHYIT</name>
<evidence type="ECO:0000313" key="1">
    <source>
        <dbReference type="EMBL" id="EEY61961.1"/>
    </source>
</evidence>
<sequence length="34" mass="3972">MLERNFRRKSKGELNNILPHLASRRTTTAMKTSL</sequence>
<dbReference type="Proteomes" id="UP000006643">
    <property type="component" value="Unassembled WGS sequence"/>
</dbReference>
<protein>
    <submittedName>
        <fullName evidence="1">Uncharacterized protein</fullName>
    </submittedName>
</protein>
<dbReference type="RefSeq" id="XP_002899601.1">
    <property type="nucleotide sequence ID" value="XM_002899555.1"/>
</dbReference>
<dbReference type="HOGENOM" id="CLU_3378128_0_0_1"/>